<evidence type="ECO:0000256" key="5">
    <source>
        <dbReference type="ARBA" id="ARBA00022842"/>
    </source>
</evidence>
<dbReference type="OrthoDB" id="7183442at2"/>
<dbReference type="InterPro" id="IPR015797">
    <property type="entry name" value="NUDIX_hydrolase-like_dom_sf"/>
</dbReference>
<protein>
    <submittedName>
        <fullName evidence="8">NUDIX hydrolase</fullName>
    </submittedName>
</protein>
<accession>A0A4Q2JPJ9</accession>
<dbReference type="CDD" id="cd18870">
    <property type="entry name" value="NUDIX_AcylCoAdiphos_Nudt19"/>
    <property type="match status" value="1"/>
</dbReference>
<evidence type="ECO:0000256" key="2">
    <source>
        <dbReference type="ARBA" id="ARBA00001946"/>
    </source>
</evidence>
<evidence type="ECO:0000256" key="1">
    <source>
        <dbReference type="ARBA" id="ARBA00001936"/>
    </source>
</evidence>
<evidence type="ECO:0000259" key="7">
    <source>
        <dbReference type="PROSITE" id="PS51462"/>
    </source>
</evidence>
<keyword evidence="9" id="KW-1185">Reference proteome</keyword>
<sequence>MHVEVDSDGEPTVGSAATVVILRQGSRGVEVLLGERTHRGSFAGAWVFPGGAVDEADAAGDPIDSAAAARRAAVRETFEEVGLELVADDLVEFALWSPPKGVPKRMRTRFFAARAPASASEIRLAADELVQAEWLTPTDALEHHADGAMTLFPPTWVTLHELRDTPDVDTAIAMLDAHELRAYVGRFDDDRTTLYWQEDEHFHTDDRAHRAVPDDGPDADGPRHRLMMDRLPWVYLHSF</sequence>
<evidence type="ECO:0000256" key="6">
    <source>
        <dbReference type="ARBA" id="ARBA00023211"/>
    </source>
</evidence>
<feature type="domain" description="Nudix hydrolase" evidence="7">
    <location>
        <begin position="12"/>
        <end position="158"/>
    </location>
</feature>
<dbReference type="PROSITE" id="PS51462">
    <property type="entry name" value="NUDIX"/>
    <property type="match status" value="1"/>
</dbReference>
<proteinExistence type="predicted"/>
<reference evidence="8 9" key="1">
    <citation type="submission" date="2019-01" db="EMBL/GenBank/DDBJ databases">
        <authorList>
            <person name="Li J."/>
        </authorList>
    </citation>
    <scope>NUCLEOTIDE SEQUENCE [LARGE SCALE GENOMIC DNA]</scope>
    <source>
        <strain evidence="8 9">CGMCC 4.7180</strain>
    </source>
</reference>
<dbReference type="GO" id="GO:0046872">
    <property type="term" value="F:metal ion binding"/>
    <property type="evidence" value="ECO:0007669"/>
    <property type="project" value="UniProtKB-KW"/>
</dbReference>
<dbReference type="EMBL" id="SDPL01000028">
    <property type="protein sequence ID" value="RXZ50185.1"/>
    <property type="molecule type" value="Genomic_DNA"/>
</dbReference>
<evidence type="ECO:0000313" key="8">
    <source>
        <dbReference type="EMBL" id="RXZ50185.1"/>
    </source>
</evidence>
<dbReference type="GO" id="GO:0016818">
    <property type="term" value="F:hydrolase activity, acting on acid anhydrides, in phosphorus-containing anhydrides"/>
    <property type="evidence" value="ECO:0007669"/>
    <property type="project" value="InterPro"/>
</dbReference>
<comment type="cofactor">
    <cofactor evidence="1">
        <name>Mn(2+)</name>
        <dbReference type="ChEBI" id="CHEBI:29035"/>
    </cofactor>
</comment>
<evidence type="ECO:0000256" key="4">
    <source>
        <dbReference type="ARBA" id="ARBA00022801"/>
    </source>
</evidence>
<comment type="caution">
    <text evidence="8">The sequence shown here is derived from an EMBL/GenBank/DDBJ whole genome shotgun (WGS) entry which is preliminary data.</text>
</comment>
<dbReference type="Pfam" id="PF00293">
    <property type="entry name" value="NUDIX"/>
    <property type="match status" value="1"/>
</dbReference>
<dbReference type="InterPro" id="IPR000086">
    <property type="entry name" value="NUDIX_hydrolase_dom"/>
</dbReference>
<gene>
    <name evidence="8" type="ORF">ESO86_03240</name>
</gene>
<dbReference type="AlphaFoldDB" id="A0A4Q2JPJ9"/>
<evidence type="ECO:0000256" key="3">
    <source>
        <dbReference type="ARBA" id="ARBA00022723"/>
    </source>
</evidence>
<organism evidence="8 9">
    <name type="scientific">Agromyces binzhouensis</name>
    <dbReference type="NCBI Taxonomy" id="1817495"/>
    <lineage>
        <taxon>Bacteria</taxon>
        <taxon>Bacillati</taxon>
        <taxon>Actinomycetota</taxon>
        <taxon>Actinomycetes</taxon>
        <taxon>Micrococcales</taxon>
        <taxon>Microbacteriaceae</taxon>
        <taxon>Agromyces</taxon>
    </lineage>
</organism>
<dbReference type="RefSeq" id="WP_129233453.1">
    <property type="nucleotide sequence ID" value="NZ_SDPL01000028.1"/>
</dbReference>
<dbReference type="Proteomes" id="UP000292881">
    <property type="component" value="Unassembled WGS sequence"/>
</dbReference>
<dbReference type="PANTHER" id="PTHR12318">
    <property type="entry name" value="TESTOSTERONE-REGULATED PROTEIN RP2"/>
    <property type="match status" value="1"/>
</dbReference>
<comment type="cofactor">
    <cofactor evidence="2">
        <name>Mg(2+)</name>
        <dbReference type="ChEBI" id="CHEBI:18420"/>
    </cofactor>
</comment>
<name>A0A4Q2JPJ9_9MICO</name>
<keyword evidence="4 8" id="KW-0378">Hydrolase</keyword>
<keyword evidence="6" id="KW-0464">Manganese</keyword>
<evidence type="ECO:0000313" key="9">
    <source>
        <dbReference type="Proteomes" id="UP000292881"/>
    </source>
</evidence>
<keyword evidence="5" id="KW-0460">Magnesium</keyword>
<dbReference type="PANTHER" id="PTHR12318:SF0">
    <property type="entry name" value="ACYL-COENZYME A DIPHOSPHATASE NUDT19"/>
    <property type="match status" value="1"/>
</dbReference>
<dbReference type="Gene3D" id="3.90.79.10">
    <property type="entry name" value="Nucleoside Triphosphate Pyrophosphohydrolase"/>
    <property type="match status" value="2"/>
</dbReference>
<keyword evidence="3" id="KW-0479">Metal-binding</keyword>
<dbReference type="SUPFAM" id="SSF55811">
    <property type="entry name" value="Nudix"/>
    <property type="match status" value="1"/>
</dbReference>
<dbReference type="InterPro" id="IPR039121">
    <property type="entry name" value="NUDT19"/>
</dbReference>